<reference evidence="3 4" key="1">
    <citation type="submission" date="2021-10" db="EMBL/GenBank/DDBJ databases">
        <title>Collection of gut derived symbiotic bacterial strains cultured from healthy donors.</title>
        <authorList>
            <person name="Lin H."/>
            <person name="Littmann E."/>
            <person name="Kohout C."/>
            <person name="Pamer E.G."/>
        </authorList>
    </citation>
    <scope>NUCLEOTIDE SEQUENCE [LARGE SCALE GENOMIC DNA]</scope>
    <source>
        <strain evidence="3 4">DFI.1.165</strain>
    </source>
</reference>
<dbReference type="PANTHER" id="PTHR30336:SF6">
    <property type="entry name" value="INTEGRAL MEMBRANE PROTEIN"/>
    <property type="match status" value="1"/>
</dbReference>
<gene>
    <name evidence="3" type="ORF">LIZ65_18690</name>
</gene>
<keyword evidence="1" id="KW-1133">Transmembrane helix</keyword>
<dbReference type="Proteomes" id="UP001299546">
    <property type="component" value="Unassembled WGS sequence"/>
</dbReference>
<keyword evidence="1" id="KW-0812">Transmembrane</keyword>
<name>A0ABS8DLI1_9FIRM</name>
<sequence>MKRLIKNILKAVLLLISTGLIFLLGINFYIEKTTKSRIISSESAAKLEDVDCILVLGAGVKSDKTPSLMLGERLDSGISLYQSGASPKLLMSGDHRQDNYNEVQVMKDYAIDAGVPSSDIFMDHAGVSTYDSVYRAKEIFQAKKVIIVSQEYHLYRALYLAKSLGIEAYGVSADTQCYKGQAWRDFREVLARDKDFFTAIIKPKPEVLGNTIPVNGNGNITND</sequence>
<keyword evidence="1" id="KW-0472">Membrane</keyword>
<evidence type="ECO:0000313" key="4">
    <source>
        <dbReference type="Proteomes" id="UP001299546"/>
    </source>
</evidence>
<dbReference type="RefSeq" id="WP_066738402.1">
    <property type="nucleotide sequence ID" value="NZ_JAJCIQ010000021.1"/>
</dbReference>
<protein>
    <submittedName>
        <fullName evidence="3">YdcF family protein</fullName>
    </submittedName>
</protein>
<dbReference type="EMBL" id="JAJCIS010000022">
    <property type="protein sequence ID" value="MCB7389313.1"/>
    <property type="molecule type" value="Genomic_DNA"/>
</dbReference>
<dbReference type="InterPro" id="IPR014729">
    <property type="entry name" value="Rossmann-like_a/b/a_fold"/>
</dbReference>
<dbReference type="Pfam" id="PF02698">
    <property type="entry name" value="DUF218"/>
    <property type="match status" value="1"/>
</dbReference>
<comment type="caution">
    <text evidence="3">The sequence shown here is derived from an EMBL/GenBank/DDBJ whole genome shotgun (WGS) entry which is preliminary data.</text>
</comment>
<dbReference type="InterPro" id="IPR003848">
    <property type="entry name" value="DUF218"/>
</dbReference>
<feature type="transmembrane region" description="Helical" evidence="1">
    <location>
        <begin position="12"/>
        <end position="30"/>
    </location>
</feature>
<evidence type="ECO:0000259" key="2">
    <source>
        <dbReference type="Pfam" id="PF02698"/>
    </source>
</evidence>
<keyword evidence="4" id="KW-1185">Reference proteome</keyword>
<evidence type="ECO:0000313" key="3">
    <source>
        <dbReference type="EMBL" id="MCB7389313.1"/>
    </source>
</evidence>
<proteinExistence type="predicted"/>
<dbReference type="InterPro" id="IPR051599">
    <property type="entry name" value="Cell_Envelope_Assoc"/>
</dbReference>
<dbReference type="Gene3D" id="3.40.50.620">
    <property type="entry name" value="HUPs"/>
    <property type="match status" value="1"/>
</dbReference>
<accession>A0ABS8DLI1</accession>
<dbReference type="PANTHER" id="PTHR30336">
    <property type="entry name" value="INNER MEMBRANE PROTEIN, PROBABLE PERMEASE"/>
    <property type="match status" value="1"/>
</dbReference>
<dbReference type="CDD" id="cd06259">
    <property type="entry name" value="YdcF-like"/>
    <property type="match status" value="1"/>
</dbReference>
<organism evidence="3 4">
    <name type="scientific">Bariatricus massiliensis</name>
    <dbReference type="NCBI Taxonomy" id="1745713"/>
    <lineage>
        <taxon>Bacteria</taxon>
        <taxon>Bacillati</taxon>
        <taxon>Bacillota</taxon>
        <taxon>Clostridia</taxon>
        <taxon>Lachnospirales</taxon>
        <taxon>Lachnospiraceae</taxon>
        <taxon>Bariatricus</taxon>
    </lineage>
</organism>
<evidence type="ECO:0000256" key="1">
    <source>
        <dbReference type="SAM" id="Phobius"/>
    </source>
</evidence>
<feature type="domain" description="DUF218" evidence="2">
    <location>
        <begin position="51"/>
        <end position="172"/>
    </location>
</feature>